<gene>
    <name evidence="1" type="ORF">BJ970_001594</name>
</gene>
<sequence>MSRGVVVARVGPAELATLYEVREVLEGLAARPP</sequence>
<comment type="caution">
    <text evidence="1">The sequence shown here is derived from an EMBL/GenBank/DDBJ whole genome shotgun (WGS) entry which is preliminary data.</text>
</comment>
<dbReference type="EMBL" id="JACHIW010000001">
    <property type="protein sequence ID" value="MBB5154060.1"/>
    <property type="molecule type" value="Genomic_DNA"/>
</dbReference>
<dbReference type="GO" id="GO:0003677">
    <property type="term" value="F:DNA binding"/>
    <property type="evidence" value="ECO:0007669"/>
    <property type="project" value="UniProtKB-KW"/>
</dbReference>
<accession>A0A840Q295</accession>
<reference evidence="1 2" key="1">
    <citation type="submission" date="2020-08" db="EMBL/GenBank/DDBJ databases">
        <title>Sequencing the genomes of 1000 actinobacteria strains.</title>
        <authorList>
            <person name="Klenk H.-P."/>
        </authorList>
    </citation>
    <scope>NUCLEOTIDE SEQUENCE [LARGE SCALE GENOMIC DNA]</scope>
    <source>
        <strain evidence="1 2">DSM 45584</strain>
    </source>
</reference>
<name>A0A840Q295_9PSEU</name>
<evidence type="ECO:0000313" key="1">
    <source>
        <dbReference type="EMBL" id="MBB5154060.1"/>
    </source>
</evidence>
<dbReference type="AlphaFoldDB" id="A0A840Q295"/>
<keyword evidence="2" id="KW-1185">Reference proteome</keyword>
<keyword evidence="1" id="KW-0238">DNA-binding</keyword>
<evidence type="ECO:0000313" key="2">
    <source>
        <dbReference type="Proteomes" id="UP000584374"/>
    </source>
</evidence>
<protein>
    <submittedName>
        <fullName evidence="1">DNA-binding GntR family transcriptional regulator</fullName>
    </submittedName>
</protein>
<dbReference type="Proteomes" id="UP000584374">
    <property type="component" value="Unassembled WGS sequence"/>
</dbReference>
<organism evidence="1 2">
    <name type="scientific">Saccharopolyspora phatthalungensis</name>
    <dbReference type="NCBI Taxonomy" id="664693"/>
    <lineage>
        <taxon>Bacteria</taxon>
        <taxon>Bacillati</taxon>
        <taxon>Actinomycetota</taxon>
        <taxon>Actinomycetes</taxon>
        <taxon>Pseudonocardiales</taxon>
        <taxon>Pseudonocardiaceae</taxon>
        <taxon>Saccharopolyspora</taxon>
    </lineage>
</organism>
<proteinExistence type="predicted"/>